<evidence type="ECO:0000313" key="1">
    <source>
        <dbReference type="EMBL" id="SJZ74330.1"/>
    </source>
</evidence>
<proteinExistence type="predicted"/>
<dbReference type="GeneID" id="303367361"/>
<organism evidence="1 2">
    <name type="scientific">Treponema berlinense</name>
    <dbReference type="NCBI Taxonomy" id="225004"/>
    <lineage>
        <taxon>Bacteria</taxon>
        <taxon>Pseudomonadati</taxon>
        <taxon>Spirochaetota</taxon>
        <taxon>Spirochaetia</taxon>
        <taxon>Spirochaetales</taxon>
        <taxon>Treponemataceae</taxon>
        <taxon>Treponema</taxon>
    </lineage>
</organism>
<evidence type="ECO:0008006" key="3">
    <source>
        <dbReference type="Google" id="ProtNLM"/>
    </source>
</evidence>
<evidence type="ECO:0000313" key="2">
    <source>
        <dbReference type="Proteomes" id="UP000190395"/>
    </source>
</evidence>
<accession>A0A1T4N4P3</accession>
<dbReference type="Proteomes" id="UP000190395">
    <property type="component" value="Unassembled WGS sequence"/>
</dbReference>
<name>A0A1T4N4P3_9SPIR</name>
<gene>
    <name evidence="1" type="ORF">SAMN02745152_01113</name>
</gene>
<keyword evidence="2" id="KW-1185">Reference proteome</keyword>
<sequence>MEKYTTYENKPNKRVCIHKMPCDEVRKHGGLGQGLYKEFHTFEEAEDYAKSLNYKIDYCQKCNKK</sequence>
<dbReference type="STRING" id="225004.SAMN02745152_01113"/>
<dbReference type="RefSeq" id="WP_078930866.1">
    <property type="nucleotide sequence ID" value="NZ_FUXC01000005.1"/>
</dbReference>
<dbReference type="EMBL" id="FUXC01000005">
    <property type="protein sequence ID" value="SJZ74330.1"/>
    <property type="molecule type" value="Genomic_DNA"/>
</dbReference>
<dbReference type="AlphaFoldDB" id="A0A1T4N4P3"/>
<reference evidence="1 2" key="1">
    <citation type="submission" date="2017-02" db="EMBL/GenBank/DDBJ databases">
        <authorList>
            <person name="Peterson S.W."/>
        </authorList>
    </citation>
    <scope>NUCLEOTIDE SEQUENCE [LARGE SCALE GENOMIC DNA]</scope>
    <source>
        <strain evidence="1 2">ATCC BAA-909</strain>
    </source>
</reference>
<protein>
    <recommendedName>
        <fullName evidence="3">Virus viroplasmin</fullName>
    </recommendedName>
</protein>